<comment type="caution">
    <text evidence="1">The sequence shown here is derived from an EMBL/GenBank/DDBJ whole genome shotgun (WGS) entry which is preliminary data.</text>
</comment>
<keyword evidence="2" id="KW-1185">Reference proteome</keyword>
<gene>
    <name evidence="1" type="ORF">DQQ10_06605</name>
</gene>
<dbReference type="InterPro" id="IPR017504">
    <property type="entry name" value="CHP03067_Planctomycetes"/>
</dbReference>
<organism evidence="1 2">
    <name type="scientific">Pseudochryseolinea flava</name>
    <dbReference type="NCBI Taxonomy" id="2059302"/>
    <lineage>
        <taxon>Bacteria</taxon>
        <taxon>Pseudomonadati</taxon>
        <taxon>Bacteroidota</taxon>
        <taxon>Cytophagia</taxon>
        <taxon>Cytophagales</taxon>
        <taxon>Fulvivirgaceae</taxon>
        <taxon>Pseudochryseolinea</taxon>
    </lineage>
</organism>
<accession>A0A364Y735</accession>
<evidence type="ECO:0008006" key="3">
    <source>
        <dbReference type="Google" id="ProtNLM"/>
    </source>
</evidence>
<name>A0A364Y735_9BACT</name>
<evidence type="ECO:0000313" key="1">
    <source>
        <dbReference type="EMBL" id="RAW02207.1"/>
    </source>
</evidence>
<dbReference type="EMBL" id="QMFY01000002">
    <property type="protein sequence ID" value="RAW02207.1"/>
    <property type="molecule type" value="Genomic_DNA"/>
</dbReference>
<dbReference type="AlphaFoldDB" id="A0A364Y735"/>
<evidence type="ECO:0000313" key="2">
    <source>
        <dbReference type="Proteomes" id="UP000251889"/>
    </source>
</evidence>
<sequence>MSLASGLFSLTLRPWPLISLLHLLELISLKCIFCYEFYKIKCVGANLLSLICLKNELMKTSCILLVLICVLSCGAPKSTDQANLQGSWLAQSESQNGKTWNVSYLYVFNGDKLFFTDETGKEVTYSYKLDTTGSLKFIIIQPDETLNISAPVSIAYKLDGDSLKIVIAPPGLRPTEISDKNDQELIICKRKGS</sequence>
<reference evidence="1 2" key="1">
    <citation type="submission" date="2018-06" db="EMBL/GenBank/DDBJ databases">
        <title>Chryseolinea flavus sp. nov., a member of the phylum Bacteroidetes isolated from soil.</title>
        <authorList>
            <person name="Li Y."/>
            <person name="Wang J."/>
        </authorList>
    </citation>
    <scope>NUCLEOTIDE SEQUENCE [LARGE SCALE GENOMIC DNA]</scope>
    <source>
        <strain evidence="1 2">SDU1-6</strain>
    </source>
</reference>
<dbReference type="OrthoDB" id="981474at2"/>
<protein>
    <recommendedName>
        <fullName evidence="3">TIGR03067 domain-containing protein</fullName>
    </recommendedName>
</protein>
<dbReference type="Proteomes" id="UP000251889">
    <property type="component" value="Unassembled WGS sequence"/>
</dbReference>
<proteinExistence type="predicted"/>
<dbReference type="NCBIfam" id="TIGR03067">
    <property type="entry name" value="Planc_TIGR03067"/>
    <property type="match status" value="1"/>
</dbReference>